<dbReference type="PROSITE" id="PS51257">
    <property type="entry name" value="PROKAR_LIPOPROTEIN"/>
    <property type="match status" value="1"/>
</dbReference>
<evidence type="ECO:0008006" key="3">
    <source>
        <dbReference type="Google" id="ProtNLM"/>
    </source>
</evidence>
<accession>A0A840WQE8</accession>
<evidence type="ECO:0000313" key="1">
    <source>
        <dbReference type="EMBL" id="MBB5516931.1"/>
    </source>
</evidence>
<dbReference type="EMBL" id="JACIJS010000010">
    <property type="protein sequence ID" value="MBB5516931.1"/>
    <property type="molecule type" value="Genomic_DNA"/>
</dbReference>
<comment type="caution">
    <text evidence="1">The sequence shown here is derived from an EMBL/GenBank/DDBJ whole genome shotgun (WGS) entry which is preliminary data.</text>
</comment>
<sequence>MRTSLIAGFSGLVLTLAACSPGQDLRVEPELPTGGVSVNRLLSGEAFASAGEFPVNSLLWRASLETVDFLPMASTDPFSGVIATDWGALAGASDERFRVTVFIRSEALAVDSLRVAMFREVNEDGRWVAAPVSPLTVRQLEDAILLRARELRIAEEA</sequence>
<dbReference type="Proteomes" id="UP000553766">
    <property type="component" value="Unassembled WGS sequence"/>
</dbReference>
<keyword evidence="2" id="KW-1185">Reference proteome</keyword>
<dbReference type="Pfam" id="PF12100">
    <property type="entry name" value="DUF3576"/>
    <property type="match status" value="1"/>
</dbReference>
<dbReference type="InterPro" id="IPR021959">
    <property type="entry name" value="DUF3576"/>
</dbReference>
<reference evidence="1 2" key="1">
    <citation type="submission" date="2020-08" db="EMBL/GenBank/DDBJ databases">
        <title>Genomic Encyclopedia of Type Strains, Phase IV (KMG-IV): sequencing the most valuable type-strain genomes for metagenomic binning, comparative biology and taxonomic classification.</title>
        <authorList>
            <person name="Goeker M."/>
        </authorList>
    </citation>
    <scope>NUCLEOTIDE SEQUENCE [LARGE SCALE GENOMIC DNA]</scope>
    <source>
        <strain evidence="1 2">DSM 103377</strain>
    </source>
</reference>
<proteinExistence type="predicted"/>
<protein>
    <recommendedName>
        <fullName evidence="3">DUF3576 domain-containing protein</fullName>
    </recommendedName>
</protein>
<organism evidence="1 2">
    <name type="scientific">Rubricella aquisinus</name>
    <dbReference type="NCBI Taxonomy" id="2028108"/>
    <lineage>
        <taxon>Bacteria</taxon>
        <taxon>Pseudomonadati</taxon>
        <taxon>Pseudomonadota</taxon>
        <taxon>Alphaproteobacteria</taxon>
        <taxon>Rhodobacterales</taxon>
        <taxon>Paracoccaceae</taxon>
        <taxon>Rubricella</taxon>
    </lineage>
</organism>
<dbReference type="RefSeq" id="WP_184012887.1">
    <property type="nucleotide sequence ID" value="NZ_JACIJS010000010.1"/>
</dbReference>
<gene>
    <name evidence="1" type="ORF">FHS89_002975</name>
</gene>
<dbReference type="AlphaFoldDB" id="A0A840WQE8"/>
<name>A0A840WQE8_9RHOB</name>
<evidence type="ECO:0000313" key="2">
    <source>
        <dbReference type="Proteomes" id="UP000553766"/>
    </source>
</evidence>